<dbReference type="InterPro" id="IPR011008">
    <property type="entry name" value="Dimeric_a/b-barrel"/>
</dbReference>
<evidence type="ECO:0000256" key="1">
    <source>
        <dbReference type="ARBA" id="ARBA00001970"/>
    </source>
</evidence>
<dbReference type="GO" id="GO:0004601">
    <property type="term" value="F:peroxidase activity"/>
    <property type="evidence" value="ECO:0007669"/>
    <property type="project" value="UniProtKB-KW"/>
</dbReference>
<evidence type="ECO:0000256" key="6">
    <source>
        <dbReference type="ARBA" id="ARBA00023002"/>
    </source>
</evidence>
<accession>A0AAV9GWM8</accession>
<evidence type="ECO:0000256" key="2">
    <source>
        <dbReference type="ARBA" id="ARBA00022559"/>
    </source>
</evidence>
<dbReference type="AlphaFoldDB" id="A0AAV9GWM8"/>
<evidence type="ECO:0000256" key="7">
    <source>
        <dbReference type="ARBA" id="ARBA00023004"/>
    </source>
</evidence>
<dbReference type="InterPro" id="IPR048328">
    <property type="entry name" value="Dyp_perox_C"/>
</dbReference>
<comment type="similarity">
    <text evidence="8">Belongs to the DyP-type peroxidase family.</text>
</comment>
<dbReference type="Pfam" id="PF21105">
    <property type="entry name" value="DyP_N"/>
    <property type="match status" value="1"/>
</dbReference>
<feature type="domain" description="Dyp-type peroxidase C-terminal" evidence="9">
    <location>
        <begin position="257"/>
        <end position="425"/>
    </location>
</feature>
<dbReference type="PANTHER" id="PTHR30521:SF4">
    <property type="entry name" value="DEFERROCHELATASE"/>
    <property type="match status" value="1"/>
</dbReference>
<dbReference type="GO" id="GO:0005829">
    <property type="term" value="C:cytosol"/>
    <property type="evidence" value="ECO:0007669"/>
    <property type="project" value="TreeGrafter"/>
</dbReference>
<dbReference type="PANTHER" id="PTHR30521">
    <property type="entry name" value="DEFERROCHELATASE/PEROXIDASE"/>
    <property type="match status" value="1"/>
</dbReference>
<dbReference type="PROSITE" id="PS51404">
    <property type="entry name" value="DYP_PEROXIDASE"/>
    <property type="match status" value="1"/>
</dbReference>
<dbReference type="InterPro" id="IPR049509">
    <property type="entry name" value="DyP_N"/>
</dbReference>
<sequence length="504" mass="56528">MASDSKDEKLQDVLQGDIWSKGFPKYHETYYLFQIDPNRAKEFARSLRTLVHPQSSLISSLAKVKRDWDRIQVEKTRSEAAKEPKPKELDMANALIAFTFKGLDVINHGLSSTDDILELGVVESTDPAFSRGMKEDGTSLHDSTIVDAPFDSPNLVIHGLLKVAGNSPQMVNDLLEKIKKALNHDKKVIMDLPGGDKVPSRIDGATREDRGKEHFGFEDGISQPLMAGIDTIPPAAKADDFTMVTDQSILIVTDETHTSIMPQRRPKWMHRGSFLVFRKLEQNVDAFHDLCEQNYKKFHLENAAHLAAKLMGRWPSGAPIAVNTYATADAPHKDLETVKRMNHFSYEPVHPPAPRLCPLSAHIRKTNPRVSPGTNDGDRGFRFSRIIRGGIPYGKEWKKGDGLKRGLLFSCYQGYIEDGFRHMQVGWCNDADFPNIRREKVGIDPIVGQHKDPNTMESLIIEARPGVEEKGQSLPITPQLVTFRGGEYFFAPSIKALREELSNV</sequence>
<organism evidence="11 12">
    <name type="scientific">Podospora aff. communis PSN243</name>
    <dbReference type="NCBI Taxonomy" id="3040156"/>
    <lineage>
        <taxon>Eukaryota</taxon>
        <taxon>Fungi</taxon>
        <taxon>Dikarya</taxon>
        <taxon>Ascomycota</taxon>
        <taxon>Pezizomycotina</taxon>
        <taxon>Sordariomycetes</taxon>
        <taxon>Sordariomycetidae</taxon>
        <taxon>Sordariales</taxon>
        <taxon>Podosporaceae</taxon>
        <taxon>Podospora</taxon>
    </lineage>
</organism>
<dbReference type="GO" id="GO:0020037">
    <property type="term" value="F:heme binding"/>
    <property type="evidence" value="ECO:0007669"/>
    <property type="project" value="InterPro"/>
</dbReference>
<dbReference type="Proteomes" id="UP001321760">
    <property type="component" value="Unassembled WGS sequence"/>
</dbReference>
<evidence type="ECO:0000256" key="8">
    <source>
        <dbReference type="ARBA" id="ARBA00025737"/>
    </source>
</evidence>
<keyword evidence="12" id="KW-1185">Reference proteome</keyword>
<evidence type="ECO:0000256" key="5">
    <source>
        <dbReference type="ARBA" id="ARBA00022729"/>
    </source>
</evidence>
<dbReference type="SUPFAM" id="SSF54909">
    <property type="entry name" value="Dimeric alpha+beta barrel"/>
    <property type="match status" value="1"/>
</dbReference>
<evidence type="ECO:0000256" key="4">
    <source>
        <dbReference type="ARBA" id="ARBA00022723"/>
    </source>
</evidence>
<evidence type="ECO:0000313" key="12">
    <source>
        <dbReference type="Proteomes" id="UP001321760"/>
    </source>
</evidence>
<evidence type="ECO:0000313" key="11">
    <source>
        <dbReference type="EMBL" id="KAK4450966.1"/>
    </source>
</evidence>
<evidence type="ECO:0000259" key="9">
    <source>
        <dbReference type="Pfam" id="PF20628"/>
    </source>
</evidence>
<keyword evidence="3" id="KW-0349">Heme</keyword>
<dbReference type="InterPro" id="IPR006314">
    <property type="entry name" value="Dyp_peroxidase"/>
</dbReference>
<keyword evidence="7" id="KW-0408">Iron</keyword>
<comment type="cofactor">
    <cofactor evidence="1">
        <name>heme b</name>
        <dbReference type="ChEBI" id="CHEBI:60344"/>
    </cofactor>
</comment>
<name>A0AAV9GWM8_9PEZI</name>
<dbReference type="NCBIfam" id="TIGR01413">
    <property type="entry name" value="Dyp_perox_fam"/>
    <property type="match status" value="1"/>
</dbReference>
<dbReference type="GO" id="GO:0046872">
    <property type="term" value="F:metal ion binding"/>
    <property type="evidence" value="ECO:0007669"/>
    <property type="project" value="UniProtKB-KW"/>
</dbReference>
<evidence type="ECO:0000256" key="3">
    <source>
        <dbReference type="ARBA" id="ARBA00022617"/>
    </source>
</evidence>
<dbReference type="EMBL" id="MU865930">
    <property type="protein sequence ID" value="KAK4450966.1"/>
    <property type="molecule type" value="Genomic_DNA"/>
</dbReference>
<comment type="caution">
    <text evidence="11">The sequence shown here is derived from an EMBL/GenBank/DDBJ whole genome shotgun (WGS) entry which is preliminary data.</text>
</comment>
<protein>
    <submittedName>
        <fullName evidence="11">Dyp-type peroxidase</fullName>
    </submittedName>
</protein>
<reference evidence="11" key="2">
    <citation type="submission" date="2023-05" db="EMBL/GenBank/DDBJ databases">
        <authorList>
            <consortium name="Lawrence Berkeley National Laboratory"/>
            <person name="Steindorff A."/>
            <person name="Hensen N."/>
            <person name="Bonometti L."/>
            <person name="Westerberg I."/>
            <person name="Brannstrom I.O."/>
            <person name="Guillou S."/>
            <person name="Cros-Aarteil S."/>
            <person name="Calhoun S."/>
            <person name="Haridas S."/>
            <person name="Kuo A."/>
            <person name="Mondo S."/>
            <person name="Pangilinan J."/>
            <person name="Riley R."/>
            <person name="Labutti K."/>
            <person name="Andreopoulos B."/>
            <person name="Lipzen A."/>
            <person name="Chen C."/>
            <person name="Yanf M."/>
            <person name="Daum C."/>
            <person name="Ng V."/>
            <person name="Clum A."/>
            <person name="Ohm R."/>
            <person name="Martin F."/>
            <person name="Silar P."/>
            <person name="Natvig D."/>
            <person name="Lalanne C."/>
            <person name="Gautier V."/>
            <person name="Ament-Velasquez S.L."/>
            <person name="Kruys A."/>
            <person name="Hutchinson M.I."/>
            <person name="Powell A.J."/>
            <person name="Barry K."/>
            <person name="Miller A.N."/>
            <person name="Grigoriev I.V."/>
            <person name="Debuchy R."/>
            <person name="Gladieux P."/>
            <person name="Thoren M.H."/>
            <person name="Johannesson H."/>
        </authorList>
    </citation>
    <scope>NUCLEOTIDE SEQUENCE</scope>
    <source>
        <strain evidence="11">PSN243</strain>
    </source>
</reference>
<keyword evidence="2 11" id="KW-0575">Peroxidase</keyword>
<feature type="domain" description="DyP dimeric alpha+beta barrel" evidence="10">
    <location>
        <begin position="14"/>
        <end position="193"/>
    </location>
</feature>
<keyword evidence="4" id="KW-0479">Metal-binding</keyword>
<gene>
    <name evidence="11" type="ORF">QBC34DRAFT_424284</name>
</gene>
<evidence type="ECO:0000259" key="10">
    <source>
        <dbReference type="Pfam" id="PF21105"/>
    </source>
</evidence>
<keyword evidence="5" id="KW-0732">Signal</keyword>
<proteinExistence type="inferred from homology"/>
<dbReference type="Pfam" id="PF20628">
    <property type="entry name" value="Dyp_perox_C"/>
    <property type="match status" value="1"/>
</dbReference>
<keyword evidence="6" id="KW-0560">Oxidoreductase</keyword>
<reference evidence="11" key="1">
    <citation type="journal article" date="2023" name="Mol. Phylogenet. Evol.">
        <title>Genome-scale phylogeny and comparative genomics of the fungal order Sordariales.</title>
        <authorList>
            <person name="Hensen N."/>
            <person name="Bonometti L."/>
            <person name="Westerberg I."/>
            <person name="Brannstrom I.O."/>
            <person name="Guillou S."/>
            <person name="Cros-Aarteil S."/>
            <person name="Calhoun S."/>
            <person name="Haridas S."/>
            <person name="Kuo A."/>
            <person name="Mondo S."/>
            <person name="Pangilinan J."/>
            <person name="Riley R."/>
            <person name="LaButti K."/>
            <person name="Andreopoulos B."/>
            <person name="Lipzen A."/>
            <person name="Chen C."/>
            <person name="Yan M."/>
            <person name="Daum C."/>
            <person name="Ng V."/>
            <person name="Clum A."/>
            <person name="Steindorff A."/>
            <person name="Ohm R.A."/>
            <person name="Martin F."/>
            <person name="Silar P."/>
            <person name="Natvig D.O."/>
            <person name="Lalanne C."/>
            <person name="Gautier V."/>
            <person name="Ament-Velasquez S.L."/>
            <person name="Kruys A."/>
            <person name="Hutchinson M.I."/>
            <person name="Powell A.J."/>
            <person name="Barry K."/>
            <person name="Miller A.N."/>
            <person name="Grigoriev I.V."/>
            <person name="Debuchy R."/>
            <person name="Gladieux P."/>
            <person name="Hiltunen Thoren M."/>
            <person name="Johannesson H."/>
        </authorList>
    </citation>
    <scope>NUCLEOTIDE SEQUENCE</scope>
    <source>
        <strain evidence="11">PSN243</strain>
    </source>
</reference>